<dbReference type="EMBL" id="UINC01108252">
    <property type="protein sequence ID" value="SVC74216.1"/>
    <property type="molecule type" value="Genomic_DNA"/>
</dbReference>
<organism evidence="2">
    <name type="scientific">marine metagenome</name>
    <dbReference type="NCBI Taxonomy" id="408172"/>
    <lineage>
        <taxon>unclassified sequences</taxon>
        <taxon>metagenomes</taxon>
        <taxon>ecological metagenomes</taxon>
    </lineage>
</organism>
<evidence type="ECO:0000313" key="2">
    <source>
        <dbReference type="EMBL" id="SVC74216.1"/>
    </source>
</evidence>
<accession>A0A382PLT5</accession>
<feature type="region of interest" description="Disordered" evidence="1">
    <location>
        <begin position="111"/>
        <end position="138"/>
    </location>
</feature>
<evidence type="ECO:0000256" key="1">
    <source>
        <dbReference type="SAM" id="MobiDB-lite"/>
    </source>
</evidence>
<proteinExistence type="predicted"/>
<reference evidence="2" key="1">
    <citation type="submission" date="2018-05" db="EMBL/GenBank/DDBJ databases">
        <authorList>
            <person name="Lanie J.A."/>
            <person name="Ng W.-L."/>
            <person name="Kazmierczak K.M."/>
            <person name="Andrzejewski T.M."/>
            <person name="Davidsen T.M."/>
            <person name="Wayne K.J."/>
            <person name="Tettelin H."/>
            <person name="Glass J.I."/>
            <person name="Rusch D."/>
            <person name="Podicherti R."/>
            <person name="Tsui H.-C.T."/>
            <person name="Winkler M.E."/>
        </authorList>
    </citation>
    <scope>NUCLEOTIDE SEQUENCE</scope>
</reference>
<feature type="non-terminal residue" evidence="2">
    <location>
        <position position="312"/>
    </location>
</feature>
<protein>
    <submittedName>
        <fullName evidence="2">Uncharacterized protein</fullName>
    </submittedName>
</protein>
<feature type="compositionally biased region" description="Basic and acidic residues" evidence="1">
    <location>
        <begin position="113"/>
        <end position="138"/>
    </location>
</feature>
<name>A0A382PLT5_9ZZZZ</name>
<gene>
    <name evidence="2" type="ORF">METZ01_LOCUS327070</name>
</gene>
<dbReference type="AlphaFoldDB" id="A0A382PLT5"/>
<sequence length="312" mass="36894">MDSQNNRFETLKDIFKDVKNILEKINNYGFIQRLFAWKLLKKDSTKLDSKLEDLQDIISDLRQKFNSHDDLNNVKIENDNLKKEITTYENTIDGEKKKLADAQNKYHNMIASQEKRQEKKEKEAKDKHDQEEADRKVSWQTHESEVSAFIQSECMKYDIQYIGPQDFPDRKKPDNSIIIDERYVIFDAKSPGDSQDSASFIRDLNQKAKDQEKYAKMPNVKKDIYLVVPSNLYPDIKKTHYPLGKFEAWIITMEQISVILSHYKKTKDYEKFEGLSSDDKDALIREMGNLENNLRYRIFIDTAFIKKFLETM</sequence>